<comment type="caution">
    <text evidence="1">The sequence shown here is derived from an EMBL/GenBank/DDBJ whole genome shotgun (WGS) entry which is preliminary data.</text>
</comment>
<organism evidence="1 2">
    <name type="scientific">Microbacterium hominis</name>
    <dbReference type="NCBI Taxonomy" id="162426"/>
    <lineage>
        <taxon>Bacteria</taxon>
        <taxon>Bacillati</taxon>
        <taxon>Actinomycetota</taxon>
        <taxon>Actinomycetes</taxon>
        <taxon>Micrococcales</taxon>
        <taxon>Microbacteriaceae</taxon>
        <taxon>Microbacterium</taxon>
    </lineage>
</organism>
<accession>A0A0B4C6C1</accession>
<dbReference type="AlphaFoldDB" id="A0A0B4C6C1"/>
<name>A0A0B4C6C1_9MICO</name>
<proteinExistence type="predicted"/>
<evidence type="ECO:0008006" key="3">
    <source>
        <dbReference type="Google" id="ProtNLM"/>
    </source>
</evidence>
<sequence length="187" mass="19478">MVVLHRLTPAADAARRAVLLPGRGYTAQAPLLAWSGLLLAEEGWNVYAVEWTDAAAEDPAAFLHGAWAEVTAVLDGVPDLVVAKSLGTFAAPLAIADGIPGIWLTPLVRHDVVADALGAASDDHLVVAGTADAAWHRDRIDGTRAAVTEIADADHGLLIPGDWRASYAAHQAVFGRISAHVAALPPI</sequence>
<dbReference type="RefSeq" id="WP_039416505.1">
    <property type="nucleotide sequence ID" value="NZ_JWSZ01000016.1"/>
</dbReference>
<dbReference type="EMBL" id="JWSZ01000016">
    <property type="protein sequence ID" value="KIC56594.1"/>
    <property type="molecule type" value="Genomic_DNA"/>
</dbReference>
<gene>
    <name evidence="1" type="ORF">RM52_12285</name>
</gene>
<reference evidence="1 2" key="1">
    <citation type="submission" date="2014-12" db="EMBL/GenBank/DDBJ databases">
        <title>Genome sequencing of Microbacterium hominis TPW29.</title>
        <authorList>
            <person name="Tan P.W."/>
            <person name="Chan K.-G."/>
        </authorList>
    </citation>
    <scope>NUCLEOTIDE SEQUENCE [LARGE SCALE GENOMIC DNA]</scope>
    <source>
        <strain evidence="1 2">TPW29</strain>
    </source>
</reference>
<evidence type="ECO:0000313" key="1">
    <source>
        <dbReference type="EMBL" id="KIC56594.1"/>
    </source>
</evidence>
<protein>
    <recommendedName>
        <fullName evidence="3">Alpha/beta hydrolase</fullName>
    </recommendedName>
</protein>
<evidence type="ECO:0000313" key="2">
    <source>
        <dbReference type="Proteomes" id="UP000031202"/>
    </source>
</evidence>
<dbReference type="Proteomes" id="UP000031202">
    <property type="component" value="Unassembled WGS sequence"/>
</dbReference>